<comment type="caution">
    <text evidence="2">The sequence shown here is derived from an EMBL/GenBank/DDBJ whole genome shotgun (WGS) entry which is preliminary data.</text>
</comment>
<feature type="compositionally biased region" description="Acidic residues" evidence="1">
    <location>
        <begin position="424"/>
        <end position="446"/>
    </location>
</feature>
<dbReference type="EMBL" id="JAAAJA010000292">
    <property type="protein sequence ID" value="KAG0256552.1"/>
    <property type="molecule type" value="Genomic_DNA"/>
</dbReference>
<dbReference type="Proteomes" id="UP000726737">
    <property type="component" value="Unassembled WGS sequence"/>
</dbReference>
<accession>A0A9P6U2M6</accession>
<evidence type="ECO:0000256" key="1">
    <source>
        <dbReference type="SAM" id="MobiDB-lite"/>
    </source>
</evidence>
<protein>
    <submittedName>
        <fullName evidence="2">Uncharacterized protein</fullName>
    </submittedName>
</protein>
<organism evidence="2 3">
    <name type="scientific">Mortierella polycephala</name>
    <dbReference type="NCBI Taxonomy" id="41804"/>
    <lineage>
        <taxon>Eukaryota</taxon>
        <taxon>Fungi</taxon>
        <taxon>Fungi incertae sedis</taxon>
        <taxon>Mucoromycota</taxon>
        <taxon>Mortierellomycotina</taxon>
        <taxon>Mortierellomycetes</taxon>
        <taxon>Mortierellales</taxon>
        <taxon>Mortierellaceae</taxon>
        <taxon>Mortierella</taxon>
    </lineage>
</organism>
<dbReference type="AlphaFoldDB" id="A0A9P6U2M6"/>
<name>A0A9P6U2M6_9FUNG</name>
<feature type="region of interest" description="Disordered" evidence="1">
    <location>
        <begin position="108"/>
        <end position="150"/>
    </location>
</feature>
<evidence type="ECO:0000313" key="3">
    <source>
        <dbReference type="Proteomes" id="UP000726737"/>
    </source>
</evidence>
<feature type="region of interest" description="Disordered" evidence="1">
    <location>
        <begin position="415"/>
        <end position="446"/>
    </location>
</feature>
<proteinExistence type="predicted"/>
<gene>
    <name evidence="2" type="ORF">BG011_004442</name>
</gene>
<reference evidence="2" key="1">
    <citation type="journal article" date="2020" name="Fungal Divers.">
        <title>Resolving the Mortierellaceae phylogeny through synthesis of multi-gene phylogenetics and phylogenomics.</title>
        <authorList>
            <person name="Vandepol N."/>
            <person name="Liber J."/>
            <person name="Desiro A."/>
            <person name="Na H."/>
            <person name="Kennedy M."/>
            <person name="Barry K."/>
            <person name="Grigoriev I.V."/>
            <person name="Miller A.N."/>
            <person name="O'Donnell K."/>
            <person name="Stajich J.E."/>
            <person name="Bonito G."/>
        </authorList>
    </citation>
    <scope>NUCLEOTIDE SEQUENCE</scope>
    <source>
        <strain evidence="2">KOD948</strain>
    </source>
</reference>
<evidence type="ECO:0000313" key="2">
    <source>
        <dbReference type="EMBL" id="KAG0256552.1"/>
    </source>
</evidence>
<dbReference type="OrthoDB" id="2443215at2759"/>
<feature type="compositionally biased region" description="Low complexity" evidence="1">
    <location>
        <begin position="109"/>
        <end position="126"/>
    </location>
</feature>
<feature type="compositionally biased region" description="Low complexity" evidence="1">
    <location>
        <begin position="137"/>
        <end position="150"/>
    </location>
</feature>
<sequence>MSKKPIDVFNKHYYQHGLRFDSVTGLRVVFIPDIDQDWVNLNIVRGYRTAYLLRVIESLMCLRTFSAEDRERFLYGNANGNGDGDSQKGGGICFCGCKSSKHNSLFVGDSNNNNKNNKSSNNNNCHNDNDDDDDNVNDNNINNVNNNINSDSPYDGTVSIALRKCSFFPYQISESDMRRLRSVQILVPGPTSTIDGDLWRLNALYSHFQENQDIKIKVRGFKVKIKVKVKVEAHIRHNSVRCEPSEDGDISMEEEDRMNDEYEYESYNDGCVEEDDQRYYTPQQYHNKRLLHSDAVHKHEYDPNEKIYSSEDEDCSCNKGHEVSYATPVTDAEEAKDDFEDDFYGADGVDAVTGRPKLSVFPDRPQLHILLTEDEYYLRAEEEVQDYDIYVYMSDTEYGPHPPLPRCGRVASIQDTDAEFFKADEDDSDGNGGGDEDDEEDMDEAD</sequence>
<keyword evidence="3" id="KW-1185">Reference proteome</keyword>